<evidence type="ECO:0000313" key="5">
    <source>
        <dbReference type="EMBL" id="CAE8723372.1"/>
    </source>
</evidence>
<feature type="region of interest" description="Disordered" evidence="3">
    <location>
        <begin position="1174"/>
        <end position="1207"/>
    </location>
</feature>
<dbReference type="InterPro" id="IPR050870">
    <property type="entry name" value="FAST_kinase"/>
</dbReference>
<accession>A0A813LG70</accession>
<dbReference type="EMBL" id="CAJNNW010034639">
    <property type="protein sequence ID" value="CAE8723372.1"/>
    <property type="molecule type" value="Genomic_DNA"/>
</dbReference>
<reference evidence="5" key="1">
    <citation type="submission" date="2021-02" db="EMBL/GenBank/DDBJ databases">
        <authorList>
            <person name="Dougan E. K."/>
            <person name="Rhodes N."/>
            <person name="Thang M."/>
            <person name="Chan C."/>
        </authorList>
    </citation>
    <scope>NUCLEOTIDE SEQUENCE</scope>
</reference>
<gene>
    <name evidence="5" type="ORF">PGLA2088_LOCUS43089</name>
</gene>
<name>A0A813LG70_POLGL</name>
<protein>
    <recommendedName>
        <fullName evidence="4">SHSP domain-containing protein</fullName>
    </recommendedName>
</protein>
<feature type="region of interest" description="Disordered" evidence="3">
    <location>
        <begin position="991"/>
        <end position="1032"/>
    </location>
</feature>
<dbReference type="InterPro" id="IPR058917">
    <property type="entry name" value="RESC6_dom"/>
</dbReference>
<dbReference type="GO" id="GO:0009982">
    <property type="term" value="F:pseudouridine synthase activity"/>
    <property type="evidence" value="ECO:0007669"/>
    <property type="project" value="InterPro"/>
</dbReference>
<dbReference type="CDD" id="cd02869">
    <property type="entry name" value="PseudoU_synth_RluA_like"/>
    <property type="match status" value="1"/>
</dbReference>
<dbReference type="Proteomes" id="UP000626109">
    <property type="component" value="Unassembled WGS sequence"/>
</dbReference>
<dbReference type="SUPFAM" id="SSF49764">
    <property type="entry name" value="HSP20-like chaperones"/>
    <property type="match status" value="1"/>
</dbReference>
<dbReference type="InterPro" id="IPR002068">
    <property type="entry name" value="A-crystallin/Hsp20_dom"/>
</dbReference>
<proteinExistence type="inferred from homology"/>
<dbReference type="Pfam" id="PF00011">
    <property type="entry name" value="HSP20"/>
    <property type="match status" value="1"/>
</dbReference>
<dbReference type="SUPFAM" id="SSF55120">
    <property type="entry name" value="Pseudouridine synthase"/>
    <property type="match status" value="1"/>
</dbReference>
<evidence type="ECO:0000259" key="4">
    <source>
        <dbReference type="PROSITE" id="PS01031"/>
    </source>
</evidence>
<evidence type="ECO:0000256" key="2">
    <source>
        <dbReference type="RuleBase" id="RU003616"/>
    </source>
</evidence>
<dbReference type="GO" id="GO:0001522">
    <property type="term" value="P:pseudouridine synthesis"/>
    <property type="evidence" value="ECO:0007669"/>
    <property type="project" value="InterPro"/>
</dbReference>
<dbReference type="Gene3D" id="1.20.58.120">
    <property type="entry name" value="BAG domain"/>
    <property type="match status" value="1"/>
</dbReference>
<dbReference type="CDD" id="cd06464">
    <property type="entry name" value="ACD_sHsps-like"/>
    <property type="match status" value="1"/>
</dbReference>
<dbReference type="InterPro" id="IPR020103">
    <property type="entry name" value="PsdUridine_synth_cat_dom_sf"/>
</dbReference>
<dbReference type="PROSITE" id="PS01031">
    <property type="entry name" value="SHSP"/>
    <property type="match status" value="1"/>
</dbReference>
<dbReference type="InterPro" id="IPR036533">
    <property type="entry name" value="BAG_dom_sf"/>
</dbReference>
<evidence type="ECO:0000256" key="1">
    <source>
        <dbReference type="PROSITE-ProRule" id="PRU00285"/>
    </source>
</evidence>
<evidence type="ECO:0000313" key="6">
    <source>
        <dbReference type="Proteomes" id="UP000626109"/>
    </source>
</evidence>
<dbReference type="GO" id="GO:0005759">
    <property type="term" value="C:mitochondrial matrix"/>
    <property type="evidence" value="ECO:0007669"/>
    <property type="project" value="TreeGrafter"/>
</dbReference>
<dbReference type="GO" id="GO:0000963">
    <property type="term" value="P:mitochondrial RNA processing"/>
    <property type="evidence" value="ECO:0007669"/>
    <property type="project" value="TreeGrafter"/>
</dbReference>
<dbReference type="Pfam" id="PF26188">
    <property type="entry name" value="RESC6"/>
    <property type="match status" value="1"/>
</dbReference>
<dbReference type="Pfam" id="PF00849">
    <property type="entry name" value="PseudoU_synth_2"/>
    <property type="match status" value="1"/>
</dbReference>
<dbReference type="GO" id="GO:0051087">
    <property type="term" value="F:protein-folding chaperone binding"/>
    <property type="evidence" value="ECO:0007669"/>
    <property type="project" value="InterPro"/>
</dbReference>
<sequence>MLSSLVSGVELDAAVLSDAMVAAANASPGNGSPRSRELQVFASALDDMYRRKADERPGPAELAKIAWSLVHLGDRGSASLRQLAHEALVLLEAFQPMDLSKLAWAMATAGVRDAVLFNSIAAAAVKKQQGLDPERGLANLAWSFAKLQVQHPELFGAIGQQALRKVASFKANELASLVWSFATLSVKDCDLMQAAVRQALPGLQAFKPRELANLVWSFATLEALDQELLQAVACESKRRLRNFEPQNLANLAWAFAKLQAKDRDFISAIAQEAASRAKDFKPQELSSLVWALGASSTREAIPELRHFGREARSRLQDFAPQGLSNMVWAFATLAEQDLEFFAAVGQESAHRACDFRSQDLANHAWAFATLAVADAQLFDALAERALENEGAQLRDARPSQLSSLAWAFATLGHFDEGSKGQALLKAAASQAQTTLRDFSPQGLANLTWALATANVSSDGLFQATGDMMLPSLEGVVGDFGRWSEKDLSLLAMDVVSVLWAFSNSGFVHGAFSAGARPALARIGHELDGSLLNVPTSLNGGDGSASEKPFVVLDAGDRCVLFKPPGWQVDTEGDEELRIAPGWSERDMLSSFLQALLPERKYPIVRNAEAHFGFLHRLDVPSSGLILAAKTYEAYYDLQGQLNSGEMMRDYVVLLRGWMSPARSEVMAPVQYDRQSAWAGNSNVVSQGGKPAATYTKVLAQVVLAQVVGEKSASSYSLVAIRIGSGRRHQIRTHAAFIGHPTVCDQRYTSAETFESDSSWLPLPPDLVRALEVLAFARTSCQPSILSVLISQIQSCRRRVGSESMQFGTLSSVGGLVEADAVKAWAEGQTVQRVKQHQDDLLGAEHQEALLDGRYLDGVCGTFAASYAVAHHQEQGDSGFATDGICSGPACVDVPEGEAEKLKAELDAVDTARKRAVNFGEDLVEDLLLLDNLSGLSPEDRSTRKATISGIEGLLQDLDSAKSRLAGLHNQLEGKLKGVEVQHAAEEAAQEKARRAERAEKAAAALPRLPPTTQEGREAAKTALEPPPPGKEVWSQVRLPLRFHSSEEPDQYTILATVPGLDLEELKLELGDEQGSTLQVQGLRVPSPQEAASMRRKIALKIQQIAKNSPEQFSRLCESISQVAADGYLELGQGEFGRFSETFRMPEDVDVDGIDASYRDGVLRIVLPKLLRAHPGAQRSGHQPTRYGGASGRFLGSRRADGSPGLGSAGAAPWGGSLFGGHDDFYRWPSR</sequence>
<dbReference type="PANTHER" id="PTHR21228">
    <property type="entry name" value="FAST LEU-RICH DOMAIN-CONTAINING"/>
    <property type="match status" value="1"/>
</dbReference>
<organism evidence="5 6">
    <name type="scientific">Polarella glacialis</name>
    <name type="common">Dinoflagellate</name>
    <dbReference type="NCBI Taxonomy" id="89957"/>
    <lineage>
        <taxon>Eukaryota</taxon>
        <taxon>Sar</taxon>
        <taxon>Alveolata</taxon>
        <taxon>Dinophyceae</taxon>
        <taxon>Suessiales</taxon>
        <taxon>Suessiaceae</taxon>
        <taxon>Polarella</taxon>
    </lineage>
</organism>
<comment type="caution">
    <text evidence="5">The sequence shown here is derived from an EMBL/GenBank/DDBJ whole genome shotgun (WGS) entry which is preliminary data.</text>
</comment>
<dbReference type="GO" id="GO:0044528">
    <property type="term" value="P:regulation of mitochondrial mRNA stability"/>
    <property type="evidence" value="ECO:0007669"/>
    <property type="project" value="TreeGrafter"/>
</dbReference>
<dbReference type="PANTHER" id="PTHR21228:SF40">
    <property type="entry name" value="LD45607P"/>
    <property type="match status" value="1"/>
</dbReference>
<dbReference type="AlphaFoldDB" id="A0A813LG70"/>
<dbReference type="InterPro" id="IPR008978">
    <property type="entry name" value="HSP20-like_chaperone"/>
</dbReference>
<evidence type="ECO:0000256" key="3">
    <source>
        <dbReference type="SAM" id="MobiDB-lite"/>
    </source>
</evidence>
<dbReference type="InterPro" id="IPR006145">
    <property type="entry name" value="PsdUridine_synth_RsuA/RluA"/>
</dbReference>
<dbReference type="GO" id="GO:0035770">
    <property type="term" value="C:ribonucleoprotein granule"/>
    <property type="evidence" value="ECO:0007669"/>
    <property type="project" value="TreeGrafter"/>
</dbReference>
<dbReference type="Gene3D" id="2.60.40.790">
    <property type="match status" value="1"/>
</dbReference>
<dbReference type="Gene3D" id="3.30.2350.10">
    <property type="entry name" value="Pseudouridine synthase"/>
    <property type="match status" value="1"/>
</dbReference>
<feature type="domain" description="SHSP" evidence="4">
    <location>
        <begin position="1031"/>
        <end position="1184"/>
    </location>
</feature>
<comment type="similarity">
    <text evidence="1 2">Belongs to the small heat shock protein (HSP20) family.</text>
</comment>
<dbReference type="GO" id="GO:0003723">
    <property type="term" value="F:RNA binding"/>
    <property type="evidence" value="ECO:0007669"/>
    <property type="project" value="InterPro"/>
</dbReference>
<feature type="compositionally biased region" description="Basic and acidic residues" evidence="3">
    <location>
        <begin position="991"/>
        <end position="1000"/>
    </location>
</feature>